<gene>
    <name evidence="17" type="ORF">GSLYS_00015062001</name>
</gene>
<evidence type="ECO:0000313" key="18">
    <source>
        <dbReference type="Proteomes" id="UP001497497"/>
    </source>
</evidence>
<evidence type="ECO:0000256" key="12">
    <source>
        <dbReference type="ARBA" id="ARBA00023128"/>
    </source>
</evidence>
<feature type="transmembrane region" description="Helical" evidence="15">
    <location>
        <begin position="242"/>
        <end position="262"/>
    </location>
</feature>
<sequence length="357" mass="40496">MVVNFDVVDKALAVGSSCVSVLAFVFYKLYRNRTETARQVRNIQIWNPDPDLYNHLNLQESQCLAYAAVEGVVKEMNRVLHSHHRGDEGVILHSEIIEHQSKRVNGFWSDVKKVIRDTTEIVPFALIKAGQGDMKYRIEVLEPSQASNIQEELDTVFDHFEPNKSGLMQVGLDRLFGEVTKGIQETESMLLTGTSVLGIGKVFLERGQVKLGPPDDTSMSYIITKMRLPALVRSFESQSSTFKILSILCLVLGGGMLSYLIWRHLQKVLEQNRRREEFEEIRRSIAASRSRVMNNDPQGEVRDEETCVVCLTNARQVIVLNCGHICLCAQCAELLPSPRRCPVCRAEIDRFMPVYRP</sequence>
<keyword evidence="6" id="KW-0479">Metal-binding</keyword>
<evidence type="ECO:0000313" key="17">
    <source>
        <dbReference type="EMBL" id="CAL1541456.1"/>
    </source>
</evidence>
<evidence type="ECO:0000256" key="10">
    <source>
        <dbReference type="ARBA" id="ARBA00022833"/>
    </source>
</evidence>
<dbReference type="PANTHER" id="PTHR12183">
    <property type="entry name" value="MITOCHONDRIAL UBIQUITIN LIGASE ACTIVATOR OF NFKB 1"/>
    <property type="match status" value="1"/>
</dbReference>
<evidence type="ECO:0000256" key="15">
    <source>
        <dbReference type="SAM" id="Phobius"/>
    </source>
</evidence>
<evidence type="ECO:0000256" key="3">
    <source>
        <dbReference type="ARBA" id="ARBA00012483"/>
    </source>
</evidence>
<dbReference type="EMBL" id="CAXITT010000433">
    <property type="protein sequence ID" value="CAL1541456.1"/>
    <property type="molecule type" value="Genomic_DNA"/>
</dbReference>
<dbReference type="Pfam" id="PF13920">
    <property type="entry name" value="zf-C3HC4_3"/>
    <property type="match status" value="1"/>
</dbReference>
<accession>A0AAV2I480</accession>
<dbReference type="GO" id="GO:0016567">
    <property type="term" value="P:protein ubiquitination"/>
    <property type="evidence" value="ECO:0007669"/>
    <property type="project" value="InterPro"/>
</dbReference>
<evidence type="ECO:0000256" key="9">
    <source>
        <dbReference type="ARBA" id="ARBA00022787"/>
    </source>
</evidence>
<keyword evidence="8" id="KW-0833">Ubl conjugation pathway</keyword>
<proteinExistence type="predicted"/>
<evidence type="ECO:0000256" key="1">
    <source>
        <dbReference type="ARBA" id="ARBA00000900"/>
    </source>
</evidence>
<dbReference type="SUPFAM" id="SSF57850">
    <property type="entry name" value="RING/U-box"/>
    <property type="match status" value="1"/>
</dbReference>
<keyword evidence="18" id="KW-1185">Reference proteome</keyword>
<evidence type="ECO:0000256" key="2">
    <source>
        <dbReference type="ARBA" id="ARBA00004374"/>
    </source>
</evidence>
<protein>
    <recommendedName>
        <fullName evidence="3">RING-type E3 ubiquitin transferase</fullName>
        <ecNumber evidence="3">2.3.2.27</ecNumber>
    </recommendedName>
</protein>
<evidence type="ECO:0000256" key="11">
    <source>
        <dbReference type="ARBA" id="ARBA00022989"/>
    </source>
</evidence>
<dbReference type="PROSITE" id="PS50089">
    <property type="entry name" value="ZF_RING_2"/>
    <property type="match status" value="1"/>
</dbReference>
<dbReference type="GO" id="GO:0061630">
    <property type="term" value="F:ubiquitin protein ligase activity"/>
    <property type="evidence" value="ECO:0007669"/>
    <property type="project" value="UniProtKB-EC"/>
</dbReference>
<dbReference type="InterPro" id="IPR001841">
    <property type="entry name" value="Znf_RING"/>
</dbReference>
<keyword evidence="9" id="KW-1000">Mitochondrion outer membrane</keyword>
<keyword evidence="13 15" id="KW-0472">Membrane</keyword>
<dbReference type="GO" id="GO:0008270">
    <property type="term" value="F:zinc ion binding"/>
    <property type="evidence" value="ECO:0007669"/>
    <property type="project" value="UniProtKB-KW"/>
</dbReference>
<name>A0AAV2I480_LYMST</name>
<evidence type="ECO:0000256" key="8">
    <source>
        <dbReference type="ARBA" id="ARBA00022786"/>
    </source>
</evidence>
<keyword evidence="12" id="KW-0496">Mitochondrion</keyword>
<keyword evidence="4" id="KW-0808">Transferase</keyword>
<dbReference type="SMART" id="SM00184">
    <property type="entry name" value="RING"/>
    <property type="match status" value="1"/>
</dbReference>
<evidence type="ECO:0000256" key="5">
    <source>
        <dbReference type="ARBA" id="ARBA00022692"/>
    </source>
</evidence>
<dbReference type="InterPro" id="IPR051652">
    <property type="entry name" value="MDM2_MDM4_MUL1"/>
</dbReference>
<comment type="catalytic activity">
    <reaction evidence="1">
        <text>S-ubiquitinyl-[E2 ubiquitin-conjugating enzyme]-L-cysteine + [acceptor protein]-L-lysine = [E2 ubiquitin-conjugating enzyme]-L-cysteine + N(6)-ubiquitinyl-[acceptor protein]-L-lysine.</text>
        <dbReference type="EC" id="2.3.2.27"/>
    </reaction>
</comment>
<comment type="subcellular location">
    <subcellularLocation>
        <location evidence="2">Mitochondrion outer membrane</location>
        <topology evidence="2">Multi-pass membrane protein</topology>
    </subcellularLocation>
</comment>
<dbReference type="EC" id="2.3.2.27" evidence="3"/>
<dbReference type="InterPro" id="IPR022170">
    <property type="entry name" value="MUL1-like"/>
</dbReference>
<dbReference type="Gene3D" id="3.30.40.10">
    <property type="entry name" value="Zinc/RING finger domain, C3HC4 (zinc finger)"/>
    <property type="match status" value="1"/>
</dbReference>
<reference evidence="17 18" key="1">
    <citation type="submission" date="2024-04" db="EMBL/GenBank/DDBJ databases">
        <authorList>
            <consortium name="Genoscope - CEA"/>
            <person name="William W."/>
        </authorList>
    </citation>
    <scope>NUCLEOTIDE SEQUENCE [LARGE SCALE GENOMIC DNA]</scope>
</reference>
<dbReference type="GO" id="GO:0005741">
    <property type="term" value="C:mitochondrial outer membrane"/>
    <property type="evidence" value="ECO:0007669"/>
    <property type="project" value="UniProtKB-SubCell"/>
</dbReference>
<dbReference type="Pfam" id="PF12483">
    <property type="entry name" value="GIDE"/>
    <property type="match status" value="1"/>
</dbReference>
<dbReference type="Proteomes" id="UP001497497">
    <property type="component" value="Unassembled WGS sequence"/>
</dbReference>
<feature type="domain" description="RING-type" evidence="16">
    <location>
        <begin position="307"/>
        <end position="345"/>
    </location>
</feature>
<evidence type="ECO:0000259" key="16">
    <source>
        <dbReference type="PROSITE" id="PS50089"/>
    </source>
</evidence>
<evidence type="ECO:0000256" key="4">
    <source>
        <dbReference type="ARBA" id="ARBA00022679"/>
    </source>
</evidence>
<dbReference type="AlphaFoldDB" id="A0AAV2I480"/>
<comment type="caution">
    <text evidence="17">The sequence shown here is derived from an EMBL/GenBank/DDBJ whole genome shotgun (WGS) entry which is preliminary data.</text>
</comment>
<dbReference type="InterPro" id="IPR013083">
    <property type="entry name" value="Znf_RING/FYVE/PHD"/>
</dbReference>
<feature type="transmembrane region" description="Helical" evidence="15">
    <location>
        <begin position="12"/>
        <end position="30"/>
    </location>
</feature>
<keyword evidence="11 15" id="KW-1133">Transmembrane helix</keyword>
<evidence type="ECO:0000256" key="6">
    <source>
        <dbReference type="ARBA" id="ARBA00022723"/>
    </source>
</evidence>
<keyword evidence="5 15" id="KW-0812">Transmembrane</keyword>
<organism evidence="17 18">
    <name type="scientific">Lymnaea stagnalis</name>
    <name type="common">Great pond snail</name>
    <name type="synonym">Helix stagnalis</name>
    <dbReference type="NCBI Taxonomy" id="6523"/>
    <lineage>
        <taxon>Eukaryota</taxon>
        <taxon>Metazoa</taxon>
        <taxon>Spiralia</taxon>
        <taxon>Lophotrochozoa</taxon>
        <taxon>Mollusca</taxon>
        <taxon>Gastropoda</taxon>
        <taxon>Heterobranchia</taxon>
        <taxon>Euthyneura</taxon>
        <taxon>Panpulmonata</taxon>
        <taxon>Hygrophila</taxon>
        <taxon>Lymnaeoidea</taxon>
        <taxon>Lymnaeidae</taxon>
        <taxon>Lymnaea</taxon>
    </lineage>
</organism>
<dbReference type="PANTHER" id="PTHR12183:SF32">
    <property type="entry name" value="MITOCHONDRIAL E3 UBIQUITIN PROTEIN LIGASE 1"/>
    <property type="match status" value="1"/>
</dbReference>
<evidence type="ECO:0000256" key="13">
    <source>
        <dbReference type="ARBA" id="ARBA00023136"/>
    </source>
</evidence>
<keyword evidence="10" id="KW-0862">Zinc</keyword>
<evidence type="ECO:0000256" key="14">
    <source>
        <dbReference type="PROSITE-ProRule" id="PRU00175"/>
    </source>
</evidence>
<keyword evidence="7 14" id="KW-0863">Zinc-finger</keyword>
<evidence type="ECO:0000256" key="7">
    <source>
        <dbReference type="ARBA" id="ARBA00022771"/>
    </source>
</evidence>